<dbReference type="InterPro" id="IPR048805">
    <property type="entry name" value="ZPBP1/2_C"/>
</dbReference>
<evidence type="ECO:0000259" key="8">
    <source>
        <dbReference type="Pfam" id="PF20626"/>
    </source>
</evidence>
<evidence type="ECO:0000256" key="6">
    <source>
        <dbReference type="ARBA" id="ARBA00023329"/>
    </source>
</evidence>
<dbReference type="InterPro" id="IPR048806">
    <property type="entry name" value="ZPBP1/2_N"/>
</dbReference>
<dbReference type="GO" id="GO:0002199">
    <property type="term" value="C:zona pellucida receptor complex"/>
    <property type="evidence" value="ECO:0007669"/>
    <property type="project" value="TreeGrafter"/>
</dbReference>
<dbReference type="GO" id="GO:0001669">
    <property type="term" value="C:acrosomal vesicle"/>
    <property type="evidence" value="ECO:0007669"/>
    <property type="project" value="UniProtKB-SubCell"/>
</dbReference>
<protein>
    <submittedName>
        <fullName evidence="9">Uncharacterized protein</fullName>
    </submittedName>
</protein>
<keyword evidence="4" id="KW-0964">Secreted</keyword>
<evidence type="ECO:0000313" key="9">
    <source>
        <dbReference type="Ensembl" id="ENSMUNP00000011905.2"/>
    </source>
</evidence>
<dbReference type="Ensembl" id="ENSMUNT00000013749.2">
    <property type="protein sequence ID" value="ENSMUNP00000011905.2"/>
    <property type="gene ID" value="ENSMUNG00000009337.2"/>
</dbReference>
<evidence type="ECO:0000256" key="3">
    <source>
        <dbReference type="ARBA" id="ARBA00007196"/>
    </source>
</evidence>
<accession>A0A8C6JFA0</accession>
<reference evidence="9" key="1">
    <citation type="submission" date="2020-03" db="EMBL/GenBank/DDBJ databases">
        <title>Melopsittacus undulatus (budgerigar) genome, bMelUnd1, maternal haplotype with Z.</title>
        <authorList>
            <person name="Gedman G."/>
            <person name="Mountcastle J."/>
            <person name="Haase B."/>
            <person name="Formenti G."/>
            <person name="Wright T."/>
            <person name="Apodaca J."/>
            <person name="Pelan S."/>
            <person name="Chow W."/>
            <person name="Rhie A."/>
            <person name="Howe K."/>
            <person name="Fedrigo O."/>
            <person name="Jarvis E.D."/>
        </authorList>
    </citation>
    <scope>NUCLEOTIDE SEQUENCE [LARGE SCALE GENOMIC DNA]</scope>
</reference>
<evidence type="ECO:0000256" key="5">
    <source>
        <dbReference type="ARBA" id="ARBA00023180"/>
    </source>
</evidence>
<name>A0A8C6JFA0_MELUD</name>
<organism evidence="9 10">
    <name type="scientific">Melopsittacus undulatus</name>
    <name type="common">Budgerigar</name>
    <name type="synonym">Psittacus undulatus</name>
    <dbReference type="NCBI Taxonomy" id="13146"/>
    <lineage>
        <taxon>Eukaryota</taxon>
        <taxon>Metazoa</taxon>
        <taxon>Chordata</taxon>
        <taxon>Craniata</taxon>
        <taxon>Vertebrata</taxon>
        <taxon>Euteleostomi</taxon>
        <taxon>Archelosauria</taxon>
        <taxon>Archosauria</taxon>
        <taxon>Dinosauria</taxon>
        <taxon>Saurischia</taxon>
        <taxon>Theropoda</taxon>
        <taxon>Coelurosauria</taxon>
        <taxon>Aves</taxon>
        <taxon>Neognathae</taxon>
        <taxon>Neoaves</taxon>
        <taxon>Telluraves</taxon>
        <taxon>Australaves</taxon>
        <taxon>Psittaciformes</taxon>
        <taxon>Psittaculidae</taxon>
        <taxon>Melopsittacus</taxon>
    </lineage>
</organism>
<dbReference type="Pfam" id="PF20626">
    <property type="entry name" value="EGF_Sp38_C"/>
    <property type="match status" value="1"/>
</dbReference>
<dbReference type="PANTHER" id="PTHR15443:SF4">
    <property type="entry name" value="ZONA PELLUCIDA-BINDING PROTEIN 2"/>
    <property type="match status" value="1"/>
</dbReference>
<evidence type="ECO:0000256" key="4">
    <source>
        <dbReference type="ARBA" id="ARBA00022525"/>
    </source>
</evidence>
<evidence type="ECO:0000256" key="1">
    <source>
        <dbReference type="ARBA" id="ARBA00004218"/>
    </source>
</evidence>
<dbReference type="GO" id="GO:0001675">
    <property type="term" value="P:acrosome assembly"/>
    <property type="evidence" value="ECO:0007669"/>
    <property type="project" value="TreeGrafter"/>
</dbReference>
<dbReference type="PANTHER" id="PTHR15443">
    <property type="entry name" value="ZONA PELLUCIDA BINDING PROTEIN SP38"/>
    <property type="match status" value="1"/>
</dbReference>
<evidence type="ECO:0000313" key="10">
    <source>
        <dbReference type="Proteomes" id="UP000694405"/>
    </source>
</evidence>
<comment type="similarity">
    <text evidence="3">Belongs to the zona pellucida-binding protein Sp38 family.</text>
</comment>
<feature type="domain" description="Zona-pellucida-binding protein 1/2 C-terminal" evidence="8">
    <location>
        <begin position="196"/>
        <end position="244"/>
    </location>
</feature>
<dbReference type="Proteomes" id="UP000694405">
    <property type="component" value="Chromosome 17"/>
</dbReference>
<reference evidence="9" key="3">
    <citation type="submission" date="2025-09" db="UniProtKB">
        <authorList>
            <consortium name="Ensembl"/>
        </authorList>
    </citation>
    <scope>IDENTIFICATION</scope>
</reference>
<accession>A0A8V5GUK8</accession>
<keyword evidence="10" id="KW-1185">Reference proteome</keyword>
<dbReference type="InterPro" id="IPR010857">
    <property type="entry name" value="Sp38-bd"/>
</dbReference>
<dbReference type="Pfam" id="PF07354">
    <property type="entry name" value="Sp38"/>
    <property type="match status" value="1"/>
</dbReference>
<dbReference type="GO" id="GO:0005576">
    <property type="term" value="C:extracellular region"/>
    <property type="evidence" value="ECO:0007669"/>
    <property type="project" value="UniProtKB-SubCell"/>
</dbReference>
<comment type="subcellular location">
    <subcellularLocation>
        <location evidence="1">Cytoplasmic vesicle</location>
        <location evidence="1">Secretory vesicle</location>
        <location evidence="1">Acrosome</location>
    </subcellularLocation>
    <subcellularLocation>
        <location evidence="2">Secreted</location>
    </subcellularLocation>
</comment>
<feature type="domain" description="Zona-pellucida-binding protein 1/2 N-terminal" evidence="7">
    <location>
        <begin position="44"/>
        <end position="139"/>
    </location>
</feature>
<keyword evidence="6" id="KW-0968">Cytoplasmic vesicle</keyword>
<dbReference type="AlphaFoldDB" id="A0A8C6JFA0"/>
<keyword evidence="5" id="KW-0325">Glycoprotein</keyword>
<evidence type="ECO:0000256" key="2">
    <source>
        <dbReference type="ARBA" id="ARBA00004613"/>
    </source>
</evidence>
<reference evidence="9" key="2">
    <citation type="submission" date="2025-08" db="UniProtKB">
        <authorList>
            <consortium name="Ensembl"/>
        </authorList>
    </citation>
    <scope>IDENTIFICATION</scope>
</reference>
<evidence type="ECO:0000259" key="7">
    <source>
        <dbReference type="Pfam" id="PF07354"/>
    </source>
</evidence>
<dbReference type="GO" id="GO:0007339">
    <property type="term" value="P:binding of sperm to zona pellucida"/>
    <property type="evidence" value="ECO:0007669"/>
    <property type="project" value="InterPro"/>
</dbReference>
<proteinExistence type="inferred from homology"/>
<sequence>HIQVCGLTSEVLFPTVGAEEEQRFVGLVEENYKHFTSLPSSCIAVNIYVKVFTNSPFLLCMDLARAQEELIDPNYLWIGPDGRRLEGQLHVNLLEPGKLMLLGFKESMSGAYTCALSHQVLETTTQKEREVSETYRFMVCTGPLWSGGFVKCMVMARDRIEEFFQKQTGVLRHEFQTVPTIHYVENSFSVTPIDSCRPGFGKNNAKHRGCAGCCVVCEPGTYSPDNRVTCQVCLHPRVRMYGARLTAVEHSFYDVLFGCSCQFWNPAFLYEQLQNFIHPPLSAVGKDHLNGRSDAGTEVFMHGTGIQWEQKGRLSCGCWCKEPFLGVTPATLQLCAAVCSVKELETTWADSYSGILCHDATQQNLDE</sequence>